<evidence type="ECO:0000313" key="4">
    <source>
        <dbReference type="Proteomes" id="UP001460270"/>
    </source>
</evidence>
<feature type="region of interest" description="Disordered" evidence="1">
    <location>
        <begin position="40"/>
        <end position="66"/>
    </location>
</feature>
<dbReference type="PROSITE" id="PS51406">
    <property type="entry name" value="FIBRINOGEN_C_2"/>
    <property type="match status" value="1"/>
</dbReference>
<dbReference type="CDD" id="cd00087">
    <property type="entry name" value="FReD"/>
    <property type="match status" value="1"/>
</dbReference>
<dbReference type="GO" id="GO:0048251">
    <property type="term" value="P:elastic fiber assembly"/>
    <property type="evidence" value="ECO:0007669"/>
    <property type="project" value="TreeGrafter"/>
</dbReference>
<dbReference type="PANTHER" id="PTHR19143">
    <property type="entry name" value="FIBRINOGEN/TENASCIN/ANGIOPOEITIN"/>
    <property type="match status" value="1"/>
</dbReference>
<gene>
    <name evidence="3" type="ORF">WMY93_028221</name>
</gene>
<dbReference type="InterPro" id="IPR050373">
    <property type="entry name" value="Fibrinogen_C-term_domain"/>
</dbReference>
<dbReference type="Proteomes" id="UP001460270">
    <property type="component" value="Unassembled WGS sequence"/>
</dbReference>
<keyword evidence="4" id="KW-1185">Reference proteome</keyword>
<sequence>MVDYVPISSERLDTIRSTTQTDPKLQILIKTMTLKTLKQKNKDTLTNQRQSTTTRSDQHRSGLLKRQRQSKYYNQAAKDMDSLKPGDAPVLLLMFLAPLLICCSAEEKPVDCSDILQQDPHSSSGVYTIYPSNKRFGIIQRRMDGSVNFYRPWDQYVEGFGDANGEYWFGLEFMHKITARGRNELLVEMEDFDGNKASARYSSFSVGPECEQYKLTVSGFTDGGAGDSLTYHNNMKFTTFDKDQDTWPNNCAKSFLGGFWYSSCHTTNPNGIYRWGADGTIYAIGVSWNTWKGNAYSLKSISFKIRLVK</sequence>
<dbReference type="SMART" id="SM00186">
    <property type="entry name" value="FBG"/>
    <property type="match status" value="1"/>
</dbReference>
<name>A0AAW0MY26_9GOBI</name>
<dbReference type="PANTHER" id="PTHR19143:SF225">
    <property type="entry name" value="MICROFIBRIL-ASSOCIATED GLYCOPROTEIN 4"/>
    <property type="match status" value="1"/>
</dbReference>
<dbReference type="AlphaFoldDB" id="A0AAW0MY26"/>
<accession>A0AAW0MY26</accession>
<comment type="caution">
    <text evidence="3">The sequence shown here is derived from an EMBL/GenBank/DDBJ whole genome shotgun (WGS) entry which is preliminary data.</text>
</comment>
<dbReference type="Pfam" id="PF00147">
    <property type="entry name" value="Fibrinogen_C"/>
    <property type="match status" value="1"/>
</dbReference>
<feature type="domain" description="Fibrinogen C-terminal" evidence="2">
    <location>
        <begin position="103"/>
        <end position="309"/>
    </location>
</feature>
<dbReference type="GO" id="GO:0005615">
    <property type="term" value="C:extracellular space"/>
    <property type="evidence" value="ECO:0007669"/>
    <property type="project" value="TreeGrafter"/>
</dbReference>
<reference evidence="4" key="1">
    <citation type="submission" date="2024-04" db="EMBL/GenBank/DDBJ databases">
        <title>Salinicola lusitanus LLJ914,a marine bacterium isolated from the Okinawa Trough.</title>
        <authorList>
            <person name="Li J."/>
        </authorList>
    </citation>
    <scope>NUCLEOTIDE SEQUENCE [LARGE SCALE GENOMIC DNA]</scope>
</reference>
<dbReference type="InterPro" id="IPR014716">
    <property type="entry name" value="Fibrinogen_a/b/g_C_1"/>
</dbReference>
<evidence type="ECO:0000256" key="1">
    <source>
        <dbReference type="SAM" id="MobiDB-lite"/>
    </source>
</evidence>
<proteinExistence type="predicted"/>
<dbReference type="SUPFAM" id="SSF56496">
    <property type="entry name" value="Fibrinogen C-terminal domain-like"/>
    <property type="match status" value="1"/>
</dbReference>
<evidence type="ECO:0000313" key="3">
    <source>
        <dbReference type="EMBL" id="KAK7882047.1"/>
    </source>
</evidence>
<dbReference type="InterPro" id="IPR036056">
    <property type="entry name" value="Fibrinogen-like_C"/>
</dbReference>
<feature type="compositionally biased region" description="Polar residues" evidence="1">
    <location>
        <begin position="44"/>
        <end position="55"/>
    </location>
</feature>
<dbReference type="EMBL" id="JBBPFD010000021">
    <property type="protein sequence ID" value="KAK7882047.1"/>
    <property type="molecule type" value="Genomic_DNA"/>
</dbReference>
<dbReference type="Gene3D" id="3.90.215.10">
    <property type="entry name" value="Gamma Fibrinogen, chain A, domain 1"/>
    <property type="match status" value="1"/>
</dbReference>
<protein>
    <recommendedName>
        <fullName evidence="2">Fibrinogen C-terminal domain-containing protein</fullName>
    </recommendedName>
</protein>
<evidence type="ECO:0000259" key="2">
    <source>
        <dbReference type="PROSITE" id="PS51406"/>
    </source>
</evidence>
<organism evidence="3 4">
    <name type="scientific">Mugilogobius chulae</name>
    <name type="common">yellowstripe goby</name>
    <dbReference type="NCBI Taxonomy" id="88201"/>
    <lineage>
        <taxon>Eukaryota</taxon>
        <taxon>Metazoa</taxon>
        <taxon>Chordata</taxon>
        <taxon>Craniata</taxon>
        <taxon>Vertebrata</taxon>
        <taxon>Euteleostomi</taxon>
        <taxon>Actinopterygii</taxon>
        <taxon>Neopterygii</taxon>
        <taxon>Teleostei</taxon>
        <taxon>Neoteleostei</taxon>
        <taxon>Acanthomorphata</taxon>
        <taxon>Gobiaria</taxon>
        <taxon>Gobiiformes</taxon>
        <taxon>Gobioidei</taxon>
        <taxon>Gobiidae</taxon>
        <taxon>Gobionellinae</taxon>
        <taxon>Mugilogobius</taxon>
    </lineage>
</organism>
<dbReference type="InterPro" id="IPR002181">
    <property type="entry name" value="Fibrinogen_a/b/g_C_dom"/>
</dbReference>